<accession>A0ACC2WNG5</accession>
<organism evidence="1 2">
    <name type="scientific">Naganishia vaughanmartiniae</name>
    <dbReference type="NCBI Taxonomy" id="1424756"/>
    <lineage>
        <taxon>Eukaryota</taxon>
        <taxon>Fungi</taxon>
        <taxon>Dikarya</taxon>
        <taxon>Basidiomycota</taxon>
        <taxon>Agaricomycotina</taxon>
        <taxon>Tremellomycetes</taxon>
        <taxon>Filobasidiales</taxon>
        <taxon>Filobasidiaceae</taxon>
        <taxon>Naganishia</taxon>
    </lineage>
</organism>
<sequence>MQARTKITNAPRYLMINLGRTEERQLGDPSSKGVKIHKELDLSEYAEGEIKLEYRLVSTVQHHACDQNSGHYMTDIAIGSGCKRFDDHTVTTVQEPWKNTAFRTKKVDNTRVWQDSPVILVYESKFMKGEGSSPSKKTHHHGNIVRASSANVSSADQGITGCYSLPGVHSRVASALYTRAAQSSARATREF</sequence>
<proteinExistence type="predicted"/>
<evidence type="ECO:0000313" key="1">
    <source>
        <dbReference type="EMBL" id="KAJ9113001.1"/>
    </source>
</evidence>
<name>A0ACC2WNG5_9TREE</name>
<evidence type="ECO:0000313" key="2">
    <source>
        <dbReference type="Proteomes" id="UP001243375"/>
    </source>
</evidence>
<gene>
    <name evidence="1" type="ORF">QFC22_006097</name>
</gene>
<dbReference type="Proteomes" id="UP001243375">
    <property type="component" value="Unassembled WGS sequence"/>
</dbReference>
<protein>
    <submittedName>
        <fullName evidence="1">Uncharacterized protein</fullName>
    </submittedName>
</protein>
<keyword evidence="2" id="KW-1185">Reference proteome</keyword>
<dbReference type="EMBL" id="JASBWU010000023">
    <property type="protein sequence ID" value="KAJ9113001.1"/>
    <property type="molecule type" value="Genomic_DNA"/>
</dbReference>
<comment type="caution">
    <text evidence="1">The sequence shown here is derived from an EMBL/GenBank/DDBJ whole genome shotgun (WGS) entry which is preliminary data.</text>
</comment>
<reference evidence="1" key="1">
    <citation type="submission" date="2023-04" db="EMBL/GenBank/DDBJ databases">
        <title>Draft Genome sequencing of Naganishia species isolated from polar environments using Oxford Nanopore Technology.</title>
        <authorList>
            <person name="Leo P."/>
            <person name="Venkateswaran K."/>
        </authorList>
    </citation>
    <scope>NUCLEOTIDE SEQUENCE</scope>
    <source>
        <strain evidence="1">MNA-CCFEE 5425</strain>
    </source>
</reference>